<evidence type="ECO:0000313" key="2">
    <source>
        <dbReference type="EMBL" id="JAP94705.1"/>
    </source>
</evidence>
<organism evidence="2">
    <name type="scientific">Trepomonas sp. PC1</name>
    <dbReference type="NCBI Taxonomy" id="1076344"/>
    <lineage>
        <taxon>Eukaryota</taxon>
        <taxon>Metamonada</taxon>
        <taxon>Diplomonadida</taxon>
        <taxon>Hexamitidae</taxon>
        <taxon>Hexamitinae</taxon>
        <taxon>Trepomonas</taxon>
    </lineage>
</organism>
<name>A0A146KGE1_9EUKA</name>
<dbReference type="Pfam" id="PF10262">
    <property type="entry name" value="Rdx"/>
    <property type="match status" value="1"/>
</dbReference>
<keyword evidence="1" id="KW-0676">Redox-active center</keyword>
<dbReference type="InterPro" id="IPR036249">
    <property type="entry name" value="Thioredoxin-like_sf"/>
</dbReference>
<dbReference type="Gene3D" id="3.40.30.10">
    <property type="entry name" value="Glutaredoxin"/>
    <property type="match status" value="1"/>
</dbReference>
<dbReference type="SUPFAM" id="SSF52833">
    <property type="entry name" value="Thioredoxin-like"/>
    <property type="match status" value="1"/>
</dbReference>
<accession>A0A146KGE1</accession>
<dbReference type="EMBL" id="GDID01001901">
    <property type="protein sequence ID" value="JAP94705.1"/>
    <property type="molecule type" value="Transcribed_RNA"/>
</dbReference>
<protein>
    <submittedName>
        <fullName evidence="2">Selenoprotein W</fullName>
    </submittedName>
</protein>
<dbReference type="AlphaFoldDB" id="A0A146KGE1"/>
<sequence length="61" mass="6929">MPRYKGLEGFMKSKGFEIDMEYGNSGDFEIFADGKLIFSKQEQHRYPNPPEVLAAVESLGK</sequence>
<gene>
    <name evidence="2" type="ORF">TPC1_12554</name>
</gene>
<dbReference type="InterPro" id="IPR011893">
    <property type="entry name" value="Selenoprotein_Rdx-typ"/>
</dbReference>
<evidence type="ECO:0000256" key="1">
    <source>
        <dbReference type="ARBA" id="ARBA00023284"/>
    </source>
</evidence>
<proteinExistence type="predicted"/>
<reference evidence="2" key="1">
    <citation type="submission" date="2015-07" db="EMBL/GenBank/DDBJ databases">
        <title>Adaptation to a free-living lifestyle via gene acquisitions in the diplomonad Trepomonas sp. PC1.</title>
        <authorList>
            <person name="Xu F."/>
            <person name="Jerlstrom-Hultqvist J."/>
            <person name="Kolisko M."/>
            <person name="Simpson A.G.B."/>
            <person name="Roger A.J."/>
            <person name="Svard S.G."/>
            <person name="Andersson J.O."/>
        </authorList>
    </citation>
    <scope>NUCLEOTIDE SEQUENCE</scope>
    <source>
        <strain evidence="2">PC1</strain>
    </source>
</reference>